<keyword evidence="2" id="KW-1185">Reference proteome</keyword>
<proteinExistence type="predicted"/>
<organism evidence="1 2">
    <name type="scientific">Brachionus plicatilis</name>
    <name type="common">Marine rotifer</name>
    <name type="synonym">Brachionus muelleri</name>
    <dbReference type="NCBI Taxonomy" id="10195"/>
    <lineage>
        <taxon>Eukaryota</taxon>
        <taxon>Metazoa</taxon>
        <taxon>Spiralia</taxon>
        <taxon>Gnathifera</taxon>
        <taxon>Rotifera</taxon>
        <taxon>Eurotatoria</taxon>
        <taxon>Monogononta</taxon>
        <taxon>Pseudotrocha</taxon>
        <taxon>Ploima</taxon>
        <taxon>Brachionidae</taxon>
        <taxon>Brachionus</taxon>
    </lineage>
</organism>
<protein>
    <submittedName>
        <fullName evidence="1">Uncharacterized protein</fullName>
    </submittedName>
</protein>
<evidence type="ECO:0000313" key="1">
    <source>
        <dbReference type="EMBL" id="RNA39951.1"/>
    </source>
</evidence>
<comment type="caution">
    <text evidence="1">The sequence shown here is derived from an EMBL/GenBank/DDBJ whole genome shotgun (WGS) entry which is preliminary data.</text>
</comment>
<evidence type="ECO:0000313" key="2">
    <source>
        <dbReference type="Proteomes" id="UP000276133"/>
    </source>
</evidence>
<name>A0A3M7SVU5_BRAPC</name>
<accession>A0A3M7SVU5</accession>
<dbReference type="AlphaFoldDB" id="A0A3M7SVU5"/>
<sequence length="61" mass="7071">MIFLILLDFAIQNNSCLTLEIKSLSVTLRIYLARTDCVKFTLDGFQRLTCCQEFSNLDKSY</sequence>
<reference evidence="1 2" key="1">
    <citation type="journal article" date="2018" name="Sci. Rep.">
        <title>Genomic signatures of local adaptation to the degree of environmental predictability in rotifers.</title>
        <authorList>
            <person name="Franch-Gras L."/>
            <person name="Hahn C."/>
            <person name="Garcia-Roger E.M."/>
            <person name="Carmona M.J."/>
            <person name="Serra M."/>
            <person name="Gomez A."/>
        </authorList>
    </citation>
    <scope>NUCLEOTIDE SEQUENCE [LARGE SCALE GENOMIC DNA]</scope>
    <source>
        <strain evidence="1">HYR1</strain>
    </source>
</reference>
<gene>
    <name evidence="1" type="ORF">BpHYR1_030977</name>
</gene>
<dbReference type="Proteomes" id="UP000276133">
    <property type="component" value="Unassembled WGS sequence"/>
</dbReference>
<dbReference type="EMBL" id="REGN01000696">
    <property type="protein sequence ID" value="RNA39951.1"/>
    <property type="molecule type" value="Genomic_DNA"/>
</dbReference>